<keyword evidence="3" id="KW-1185">Reference proteome</keyword>
<dbReference type="AlphaFoldDB" id="A0AAW1K1C0"/>
<accession>A0AAW1K1C0</accession>
<keyword evidence="1" id="KW-0175">Coiled coil</keyword>
<dbReference type="Proteomes" id="UP001458880">
    <property type="component" value="Unassembled WGS sequence"/>
</dbReference>
<sequence length="86" mass="9876">MVEILKCGGQDLKQRIEDLKQRIANLINNIWENGIMVEILKCGGQDLKQRIANLINNIWENERLPLAWHNAIASPNKKSIDESLEI</sequence>
<organism evidence="2 3">
    <name type="scientific">Popillia japonica</name>
    <name type="common">Japanese beetle</name>
    <dbReference type="NCBI Taxonomy" id="7064"/>
    <lineage>
        <taxon>Eukaryota</taxon>
        <taxon>Metazoa</taxon>
        <taxon>Ecdysozoa</taxon>
        <taxon>Arthropoda</taxon>
        <taxon>Hexapoda</taxon>
        <taxon>Insecta</taxon>
        <taxon>Pterygota</taxon>
        <taxon>Neoptera</taxon>
        <taxon>Endopterygota</taxon>
        <taxon>Coleoptera</taxon>
        <taxon>Polyphaga</taxon>
        <taxon>Scarabaeiformia</taxon>
        <taxon>Scarabaeidae</taxon>
        <taxon>Rutelinae</taxon>
        <taxon>Popillia</taxon>
    </lineage>
</organism>
<evidence type="ECO:0000313" key="2">
    <source>
        <dbReference type="EMBL" id="KAK9711126.1"/>
    </source>
</evidence>
<proteinExistence type="predicted"/>
<reference evidence="2 3" key="1">
    <citation type="journal article" date="2024" name="BMC Genomics">
        <title>De novo assembly and annotation of Popillia japonica's genome with initial clues to its potential as an invasive pest.</title>
        <authorList>
            <person name="Cucini C."/>
            <person name="Boschi S."/>
            <person name="Funari R."/>
            <person name="Cardaioli E."/>
            <person name="Iannotti N."/>
            <person name="Marturano G."/>
            <person name="Paoli F."/>
            <person name="Bruttini M."/>
            <person name="Carapelli A."/>
            <person name="Frati F."/>
            <person name="Nardi F."/>
        </authorList>
    </citation>
    <scope>NUCLEOTIDE SEQUENCE [LARGE SCALE GENOMIC DNA]</scope>
    <source>
        <strain evidence="2">DMR45628</strain>
    </source>
</reference>
<feature type="coiled-coil region" evidence="1">
    <location>
        <begin position="2"/>
        <end position="29"/>
    </location>
</feature>
<comment type="caution">
    <text evidence="2">The sequence shown here is derived from an EMBL/GenBank/DDBJ whole genome shotgun (WGS) entry which is preliminary data.</text>
</comment>
<dbReference type="EMBL" id="JASPKY010000284">
    <property type="protein sequence ID" value="KAK9711126.1"/>
    <property type="molecule type" value="Genomic_DNA"/>
</dbReference>
<name>A0AAW1K1C0_POPJA</name>
<evidence type="ECO:0000313" key="3">
    <source>
        <dbReference type="Proteomes" id="UP001458880"/>
    </source>
</evidence>
<gene>
    <name evidence="2" type="ORF">QE152_g25647</name>
</gene>
<protein>
    <submittedName>
        <fullName evidence="2">Uncharacterized protein</fullName>
    </submittedName>
</protein>
<evidence type="ECO:0000256" key="1">
    <source>
        <dbReference type="SAM" id="Coils"/>
    </source>
</evidence>